<dbReference type="Pfam" id="PF07610">
    <property type="entry name" value="DUF1573"/>
    <property type="match status" value="1"/>
</dbReference>
<evidence type="ECO:0000313" key="1">
    <source>
        <dbReference type="EMBL" id="KOS06028.1"/>
    </source>
</evidence>
<dbReference type="PATRIC" id="fig|1202724.3.peg.1715"/>
<gene>
    <name evidence="1" type="ORF">AM493_08245</name>
</gene>
<evidence type="ECO:0008006" key="3">
    <source>
        <dbReference type="Google" id="ProtNLM"/>
    </source>
</evidence>
<evidence type="ECO:0000313" key="2">
    <source>
        <dbReference type="Proteomes" id="UP000037755"/>
    </source>
</evidence>
<accession>A0A0M8MI40</accession>
<reference evidence="1 2" key="1">
    <citation type="submission" date="2015-08" db="EMBL/GenBank/DDBJ databases">
        <title>Whole genome sequence of Flavobacterium akiainvivens IK-1T, from decaying Wikstroemia oahuensis, an endemic Hawaiian shrub.</title>
        <authorList>
            <person name="Wan X."/>
            <person name="Hou S."/>
            <person name="Saito J."/>
            <person name="Donachie S."/>
        </authorList>
    </citation>
    <scope>NUCLEOTIDE SEQUENCE [LARGE SCALE GENOMIC DNA]</scope>
    <source>
        <strain evidence="1 2">IK-1</strain>
    </source>
</reference>
<dbReference type="OrthoDB" id="826619at2"/>
<sequence>MKKSIVIMALAALGLASCQKNNSLAIDDAVARKAELAHAESGKVPVANFDNLIHDFGTIKEGIKVEHTYTVTNAGKGDLVISNAKPSCGCTVPDWTKTPIKPGETGQVKVIFDSSHKSGNVEKTVALTLNTEKGTETLNFKANVEGGAKSGVIAH</sequence>
<dbReference type="PROSITE" id="PS51257">
    <property type="entry name" value="PROKAR_LIPOPROTEIN"/>
    <property type="match status" value="1"/>
</dbReference>
<dbReference type="Proteomes" id="UP000037755">
    <property type="component" value="Unassembled WGS sequence"/>
</dbReference>
<protein>
    <recommendedName>
        <fullName evidence="3">DUF1573 domain-containing protein</fullName>
    </recommendedName>
</protein>
<dbReference type="RefSeq" id="WP_054407502.1">
    <property type="nucleotide sequence ID" value="NZ_FOYA01000007.1"/>
</dbReference>
<proteinExistence type="predicted"/>
<dbReference type="AlphaFoldDB" id="A0A0M8MI40"/>
<keyword evidence="2" id="KW-1185">Reference proteome</keyword>
<dbReference type="PANTHER" id="PTHR37833:SF1">
    <property type="entry name" value="SIGNAL PEPTIDE PROTEIN"/>
    <property type="match status" value="1"/>
</dbReference>
<name>A0A0M8MI40_9FLAO</name>
<dbReference type="PANTHER" id="PTHR37833">
    <property type="entry name" value="LIPOPROTEIN-RELATED"/>
    <property type="match status" value="1"/>
</dbReference>
<organism evidence="1 2">
    <name type="scientific">Flavobacterium akiainvivens</name>
    <dbReference type="NCBI Taxonomy" id="1202724"/>
    <lineage>
        <taxon>Bacteria</taxon>
        <taxon>Pseudomonadati</taxon>
        <taxon>Bacteroidota</taxon>
        <taxon>Flavobacteriia</taxon>
        <taxon>Flavobacteriales</taxon>
        <taxon>Flavobacteriaceae</taxon>
        <taxon>Flavobacterium</taxon>
    </lineage>
</organism>
<dbReference type="Gene3D" id="2.60.40.10">
    <property type="entry name" value="Immunoglobulins"/>
    <property type="match status" value="1"/>
</dbReference>
<dbReference type="InterPro" id="IPR013783">
    <property type="entry name" value="Ig-like_fold"/>
</dbReference>
<dbReference type="STRING" id="1202724.AM493_08245"/>
<dbReference type="InterPro" id="IPR011467">
    <property type="entry name" value="DUF1573"/>
</dbReference>
<comment type="caution">
    <text evidence="1">The sequence shown here is derived from an EMBL/GenBank/DDBJ whole genome shotgun (WGS) entry which is preliminary data.</text>
</comment>
<dbReference type="EMBL" id="LIYD01000005">
    <property type="protein sequence ID" value="KOS06028.1"/>
    <property type="molecule type" value="Genomic_DNA"/>
</dbReference>